<evidence type="ECO:0000313" key="2">
    <source>
        <dbReference type="EMBL" id="GGM67829.1"/>
    </source>
</evidence>
<dbReference type="NCBIfam" id="TIGR03083">
    <property type="entry name" value="maleylpyruvate isomerase family mycothiol-dependent enzyme"/>
    <property type="match status" value="1"/>
</dbReference>
<dbReference type="InterPro" id="IPR024344">
    <property type="entry name" value="MDMPI_metal-binding"/>
</dbReference>
<dbReference type="Pfam" id="PF11716">
    <property type="entry name" value="MDMPI_N"/>
    <property type="match status" value="1"/>
</dbReference>
<comment type="caution">
    <text evidence="2">The sequence shown here is derived from an EMBL/GenBank/DDBJ whole genome shotgun (WGS) entry which is preliminary data.</text>
</comment>
<gene>
    <name evidence="2" type="ORF">GCM10007977_082050</name>
</gene>
<dbReference type="EMBL" id="BMPI01000056">
    <property type="protein sequence ID" value="GGM67829.1"/>
    <property type="molecule type" value="Genomic_DNA"/>
</dbReference>
<name>A0A917U9D7_9ACTN</name>
<proteinExistence type="predicted"/>
<reference evidence="2" key="2">
    <citation type="submission" date="2020-09" db="EMBL/GenBank/DDBJ databases">
        <authorList>
            <person name="Sun Q."/>
            <person name="Ohkuma M."/>
        </authorList>
    </citation>
    <scope>NUCLEOTIDE SEQUENCE</scope>
    <source>
        <strain evidence="2">JCM 19831</strain>
    </source>
</reference>
<dbReference type="InterPro" id="IPR034660">
    <property type="entry name" value="DinB/YfiT-like"/>
</dbReference>
<reference evidence="2" key="1">
    <citation type="journal article" date="2014" name="Int. J. Syst. Evol. Microbiol.">
        <title>Complete genome sequence of Corynebacterium casei LMG S-19264T (=DSM 44701T), isolated from a smear-ripened cheese.</title>
        <authorList>
            <consortium name="US DOE Joint Genome Institute (JGI-PGF)"/>
            <person name="Walter F."/>
            <person name="Albersmeier A."/>
            <person name="Kalinowski J."/>
            <person name="Ruckert C."/>
        </authorList>
    </citation>
    <scope>NUCLEOTIDE SEQUENCE</scope>
    <source>
        <strain evidence="2">JCM 19831</strain>
    </source>
</reference>
<evidence type="ECO:0000259" key="1">
    <source>
        <dbReference type="Pfam" id="PF11716"/>
    </source>
</evidence>
<dbReference type="Gene3D" id="1.20.120.450">
    <property type="entry name" value="dinb family like domain"/>
    <property type="match status" value="1"/>
</dbReference>
<dbReference type="GO" id="GO:0046872">
    <property type="term" value="F:metal ion binding"/>
    <property type="evidence" value="ECO:0007669"/>
    <property type="project" value="InterPro"/>
</dbReference>
<sequence>MNDDQVWLAIDRQRTAVVELLGSLPAEEWQHDSLCAGWTVREVAAHLTLQELRFGQLLAALPAMARARFDVERLTHDLACARARELTPEAIVAAIRATIGNRRHNAGVTVRETLIDILVHGQDIAAPLGRELPMEPAAVAEAITRMWTMRWPPPFPATRRLRGHRLEATDADFAIGDGPAIRGPIGALALLCAGREEAARPQLSAF</sequence>
<accession>A0A917U9D7</accession>
<dbReference type="RefSeq" id="WP_190255456.1">
    <property type="nucleotide sequence ID" value="NZ_BMPI01000056.1"/>
</dbReference>
<organism evidence="2 3">
    <name type="scientific">Dactylosporangium sucinum</name>
    <dbReference type="NCBI Taxonomy" id="1424081"/>
    <lineage>
        <taxon>Bacteria</taxon>
        <taxon>Bacillati</taxon>
        <taxon>Actinomycetota</taxon>
        <taxon>Actinomycetes</taxon>
        <taxon>Micromonosporales</taxon>
        <taxon>Micromonosporaceae</taxon>
        <taxon>Dactylosporangium</taxon>
    </lineage>
</organism>
<dbReference type="Proteomes" id="UP000642070">
    <property type="component" value="Unassembled WGS sequence"/>
</dbReference>
<dbReference type="InterPro" id="IPR017517">
    <property type="entry name" value="Maleyloyr_isom"/>
</dbReference>
<dbReference type="SUPFAM" id="SSF109854">
    <property type="entry name" value="DinB/YfiT-like putative metalloenzymes"/>
    <property type="match status" value="1"/>
</dbReference>
<keyword evidence="3" id="KW-1185">Reference proteome</keyword>
<feature type="domain" description="Mycothiol-dependent maleylpyruvate isomerase metal-binding" evidence="1">
    <location>
        <begin position="12"/>
        <end position="100"/>
    </location>
</feature>
<protein>
    <recommendedName>
        <fullName evidence="1">Mycothiol-dependent maleylpyruvate isomerase metal-binding domain-containing protein</fullName>
    </recommendedName>
</protein>
<evidence type="ECO:0000313" key="3">
    <source>
        <dbReference type="Proteomes" id="UP000642070"/>
    </source>
</evidence>
<dbReference type="AlphaFoldDB" id="A0A917U9D7"/>